<dbReference type="Proteomes" id="UP000002531">
    <property type="component" value="Chromosome"/>
</dbReference>
<protein>
    <submittedName>
        <fullName evidence="1">Uncharacterized protein</fullName>
    </submittedName>
</protein>
<dbReference type="EMBL" id="CP000115">
    <property type="protein sequence ID" value="ABA04210.1"/>
    <property type="molecule type" value="Genomic_DNA"/>
</dbReference>
<organism evidence="1 2">
    <name type="scientific">Nitrobacter winogradskyi (strain ATCC 25391 / DSM 10237 / CIP 104748 / NCIMB 11846 / Nb-255)</name>
    <dbReference type="NCBI Taxonomy" id="323098"/>
    <lineage>
        <taxon>Bacteria</taxon>
        <taxon>Pseudomonadati</taxon>
        <taxon>Pseudomonadota</taxon>
        <taxon>Alphaproteobacteria</taxon>
        <taxon>Hyphomicrobiales</taxon>
        <taxon>Nitrobacteraceae</taxon>
        <taxon>Nitrobacter</taxon>
    </lineage>
</organism>
<accession>Q3SU31</accession>
<dbReference type="KEGG" id="nwi:Nwi_0948"/>
<keyword evidence="2" id="KW-1185">Reference proteome</keyword>
<proteinExistence type="predicted"/>
<evidence type="ECO:0000313" key="2">
    <source>
        <dbReference type="Proteomes" id="UP000002531"/>
    </source>
</evidence>
<evidence type="ECO:0000313" key="1">
    <source>
        <dbReference type="EMBL" id="ABA04210.1"/>
    </source>
</evidence>
<gene>
    <name evidence="1" type="ordered locus">Nwi_0948</name>
</gene>
<sequence>MGLPFVMRSRCRRSAFLSTPSPGRLVLPEQLDPFLQFPSIEIRHGRNHVDAERLKTVQLKGPSPLFFVAATRLRRWYPR</sequence>
<reference evidence="1 2" key="1">
    <citation type="journal article" date="2006" name="Appl. Environ. Microbiol.">
        <title>Genome sequence of the chemolithoautotrophic nitrite-oxidizing bacterium Nitrobacter winogradskyi Nb-255.</title>
        <authorList>
            <person name="Starkenburg S.R."/>
            <person name="Chain P.S."/>
            <person name="Sayavedra-Soto L.A."/>
            <person name="Hauser L."/>
            <person name="Land M.L."/>
            <person name="Larimer F.W."/>
            <person name="Malfatti S.A."/>
            <person name="Klotz M.G."/>
            <person name="Bottomley P.J."/>
            <person name="Arp D.J."/>
            <person name="Hickey W.J."/>
        </authorList>
    </citation>
    <scope>NUCLEOTIDE SEQUENCE [LARGE SCALE GENOMIC DNA]</scope>
    <source>
        <strain evidence="2">ATCC 25391 / DSM 10237 / CIP 104748 / NCIMB 11846 / Nb-255</strain>
    </source>
</reference>
<dbReference type="HOGENOM" id="CLU_2602459_0_0_5"/>
<dbReference type="STRING" id="323098.Nwi_0948"/>
<name>Q3SU31_NITWN</name>
<dbReference type="AlphaFoldDB" id="Q3SU31"/>